<dbReference type="OrthoDB" id="978976at2"/>
<name>A0A2T3HRU4_9SPHI</name>
<dbReference type="RefSeq" id="WP_107213685.1">
    <property type="nucleotide sequence ID" value="NZ_KZ686268.1"/>
</dbReference>
<reference evidence="1 2" key="1">
    <citation type="submission" date="2018-03" db="EMBL/GenBank/DDBJ databases">
        <authorList>
            <person name="Keele B.F."/>
        </authorList>
    </citation>
    <scope>NUCLEOTIDE SEQUENCE [LARGE SCALE GENOMIC DNA]</scope>
    <source>
        <strain evidence="1 2">YL28-9</strain>
    </source>
</reference>
<dbReference type="AlphaFoldDB" id="A0A2T3HRU4"/>
<proteinExistence type="predicted"/>
<gene>
    <name evidence="1" type="ORF">C7T94_03515</name>
</gene>
<evidence type="ECO:0000313" key="1">
    <source>
        <dbReference type="EMBL" id="PST85185.1"/>
    </source>
</evidence>
<keyword evidence="2" id="KW-1185">Reference proteome</keyword>
<comment type="caution">
    <text evidence="1">The sequence shown here is derived from an EMBL/GenBank/DDBJ whole genome shotgun (WGS) entry which is preliminary data.</text>
</comment>
<accession>A0A2T3HRU4</accession>
<dbReference type="EMBL" id="PYLS01000001">
    <property type="protein sequence ID" value="PST85185.1"/>
    <property type="molecule type" value="Genomic_DNA"/>
</dbReference>
<sequence>MQLTYQPFRNFDFHYRNCFLSGNTFRTPVVQIPVIPEWLMGQAGLTGEEPIKLLDESIRSYRSLQLPVNAEVNTNFLEPLEAEIAAAFAGGYDALSRLDERKLFHWLGKFIYGFVYVEMNAALRQNGRELNMSQSLMMKFGNLHMHLQGIYSDVVFENVNPWSIVLTRLSETDVPFSFRDEINTLTFSLRFKDFGIVACLQDNGANKKYHDTLLDNIAGETLTLQQFEELSARFYYSAYLFNRLPDYTTVPLNGTTYIEAMPLRGASAKPLFDHWQHKTYGQVLENFWKPWGLTLFEIIKNPEQPLSFFEDPALPAT</sequence>
<evidence type="ECO:0000313" key="2">
    <source>
        <dbReference type="Proteomes" id="UP000240912"/>
    </source>
</evidence>
<dbReference type="Proteomes" id="UP000240912">
    <property type="component" value="Unassembled WGS sequence"/>
</dbReference>
<organism evidence="1 2">
    <name type="scientific">Pedobacter yulinensis</name>
    <dbReference type="NCBI Taxonomy" id="2126353"/>
    <lineage>
        <taxon>Bacteria</taxon>
        <taxon>Pseudomonadati</taxon>
        <taxon>Bacteroidota</taxon>
        <taxon>Sphingobacteriia</taxon>
        <taxon>Sphingobacteriales</taxon>
        <taxon>Sphingobacteriaceae</taxon>
        <taxon>Pedobacter</taxon>
    </lineage>
</organism>
<protein>
    <submittedName>
        <fullName evidence="1">Uncharacterized protein</fullName>
    </submittedName>
</protein>